<accession>A0AAV0YEL1</accession>
<reference evidence="1 2" key="1">
    <citation type="submission" date="2023-01" db="EMBL/GenBank/DDBJ databases">
        <authorList>
            <person name="Kreplak J."/>
        </authorList>
    </citation>
    <scope>NUCLEOTIDE SEQUENCE [LARGE SCALE GENOMIC DNA]</scope>
</reference>
<proteinExistence type="predicted"/>
<organism evidence="1 2">
    <name type="scientific">Vicia faba</name>
    <name type="common">Broad bean</name>
    <name type="synonym">Faba vulgaris</name>
    <dbReference type="NCBI Taxonomy" id="3906"/>
    <lineage>
        <taxon>Eukaryota</taxon>
        <taxon>Viridiplantae</taxon>
        <taxon>Streptophyta</taxon>
        <taxon>Embryophyta</taxon>
        <taxon>Tracheophyta</taxon>
        <taxon>Spermatophyta</taxon>
        <taxon>Magnoliopsida</taxon>
        <taxon>eudicotyledons</taxon>
        <taxon>Gunneridae</taxon>
        <taxon>Pentapetalae</taxon>
        <taxon>rosids</taxon>
        <taxon>fabids</taxon>
        <taxon>Fabales</taxon>
        <taxon>Fabaceae</taxon>
        <taxon>Papilionoideae</taxon>
        <taxon>50 kb inversion clade</taxon>
        <taxon>NPAAA clade</taxon>
        <taxon>Hologalegina</taxon>
        <taxon>IRL clade</taxon>
        <taxon>Fabeae</taxon>
        <taxon>Vicia</taxon>
    </lineage>
</organism>
<sequence>MLSLSLFRFRLTSSLFNHSVQHRSRLSRMNSNSIKFAIGSPCFNSCRRCRKEKIDSRLEEITIYLPARGPVLFQQCQRHDDAVAWTREDEVVVDCRSSVTRSVILLRLKEEEFFGLARSYYNQIPLPIIKHAVRSKLKLCRMPRHIKSTRVLTI</sequence>
<protein>
    <submittedName>
        <fullName evidence="1">Uncharacterized protein</fullName>
    </submittedName>
</protein>
<name>A0AAV0YEL1_VICFA</name>
<comment type="caution">
    <text evidence="1">The sequence shown here is derived from an EMBL/GenBank/DDBJ whole genome shotgun (WGS) entry which is preliminary data.</text>
</comment>
<keyword evidence="2" id="KW-1185">Reference proteome</keyword>
<dbReference type="Proteomes" id="UP001157006">
    <property type="component" value="Unassembled WGS sequence"/>
</dbReference>
<dbReference type="AlphaFoldDB" id="A0AAV0YEL1"/>
<evidence type="ECO:0000313" key="2">
    <source>
        <dbReference type="Proteomes" id="UP001157006"/>
    </source>
</evidence>
<evidence type="ECO:0000313" key="1">
    <source>
        <dbReference type="EMBL" id="CAI8584014.1"/>
    </source>
</evidence>
<dbReference type="EMBL" id="CATIWC010001301">
    <property type="protein sequence ID" value="CAI8584014.1"/>
    <property type="molecule type" value="Genomic_DNA"/>
</dbReference>
<gene>
    <name evidence="1" type="ORF">VFH_U054920</name>
</gene>